<proteinExistence type="predicted"/>
<keyword evidence="3" id="KW-1185">Reference proteome</keyword>
<accession>A0A1W2DBE2</accession>
<dbReference type="AlphaFoldDB" id="A0A1W2DBE2"/>
<evidence type="ECO:0000313" key="2">
    <source>
        <dbReference type="EMBL" id="SMC94584.1"/>
    </source>
</evidence>
<gene>
    <name evidence="2" type="ORF">SAMN04488524_3558</name>
</gene>
<evidence type="ECO:0000256" key="1">
    <source>
        <dbReference type="SAM" id="MobiDB-lite"/>
    </source>
</evidence>
<dbReference type="EMBL" id="FWXT01000003">
    <property type="protein sequence ID" value="SMC94584.1"/>
    <property type="molecule type" value="Genomic_DNA"/>
</dbReference>
<dbReference type="OrthoDB" id="772577at2"/>
<evidence type="ECO:0000313" key="3">
    <source>
        <dbReference type="Proteomes" id="UP000192756"/>
    </source>
</evidence>
<name>A0A1W2DBE2_9SPHI</name>
<sequence>MKSFNVKQKENAKPKADATPTNGPKYYFHPDEDFKVDWDWGKDKTIASKALSRPANQFEI</sequence>
<feature type="region of interest" description="Disordered" evidence="1">
    <location>
        <begin position="1"/>
        <end position="26"/>
    </location>
</feature>
<feature type="compositionally biased region" description="Basic and acidic residues" evidence="1">
    <location>
        <begin position="7"/>
        <end position="16"/>
    </location>
</feature>
<protein>
    <submittedName>
        <fullName evidence="2">Uncharacterized protein</fullName>
    </submittedName>
</protein>
<reference evidence="3" key="1">
    <citation type="submission" date="2017-04" db="EMBL/GenBank/DDBJ databases">
        <authorList>
            <person name="Varghese N."/>
            <person name="Submissions S."/>
        </authorList>
    </citation>
    <scope>NUCLEOTIDE SEQUENCE [LARGE SCALE GENOMIC DNA]</scope>
    <source>
        <strain evidence="3">DSM 12126</strain>
    </source>
</reference>
<organism evidence="2 3">
    <name type="scientific">Pedobacter africanus</name>
    <dbReference type="NCBI Taxonomy" id="151894"/>
    <lineage>
        <taxon>Bacteria</taxon>
        <taxon>Pseudomonadati</taxon>
        <taxon>Bacteroidota</taxon>
        <taxon>Sphingobacteriia</taxon>
        <taxon>Sphingobacteriales</taxon>
        <taxon>Sphingobacteriaceae</taxon>
        <taxon>Pedobacter</taxon>
    </lineage>
</organism>
<dbReference type="RefSeq" id="WP_084240357.1">
    <property type="nucleotide sequence ID" value="NZ_FWXT01000003.1"/>
</dbReference>
<dbReference type="Proteomes" id="UP000192756">
    <property type="component" value="Unassembled WGS sequence"/>
</dbReference>